<dbReference type="Gene3D" id="2.60.40.420">
    <property type="entry name" value="Cupredoxins - blue copper proteins"/>
    <property type="match status" value="1"/>
</dbReference>
<dbReference type="InterPro" id="IPR052953">
    <property type="entry name" value="Ser-rich/MCO-related"/>
</dbReference>
<dbReference type="Proteomes" id="UP000193986">
    <property type="component" value="Unassembled WGS sequence"/>
</dbReference>
<dbReference type="AlphaFoldDB" id="A0A1Y2B642"/>
<dbReference type="CDD" id="cd00920">
    <property type="entry name" value="Cupredoxin"/>
    <property type="match status" value="1"/>
</dbReference>
<feature type="compositionally biased region" description="Low complexity" evidence="1">
    <location>
        <begin position="76"/>
        <end position="89"/>
    </location>
</feature>
<evidence type="ECO:0008006" key="4">
    <source>
        <dbReference type="Google" id="ProtNLM"/>
    </source>
</evidence>
<reference evidence="2 3" key="1">
    <citation type="submission" date="2016-07" db="EMBL/GenBank/DDBJ databases">
        <title>Pervasive Adenine N6-methylation of Active Genes in Fungi.</title>
        <authorList>
            <consortium name="DOE Joint Genome Institute"/>
            <person name="Mondo S.J."/>
            <person name="Dannebaum R.O."/>
            <person name="Kuo R.C."/>
            <person name="Labutti K."/>
            <person name="Haridas S."/>
            <person name="Kuo A."/>
            <person name="Salamov A."/>
            <person name="Ahrendt S.R."/>
            <person name="Lipzen A."/>
            <person name="Sullivan W."/>
            <person name="Andreopoulos W.B."/>
            <person name="Clum A."/>
            <person name="Lindquist E."/>
            <person name="Daum C."/>
            <person name="Ramamoorthy G.K."/>
            <person name="Gryganskyi A."/>
            <person name="Culley D."/>
            <person name="Magnuson J.K."/>
            <person name="James T.Y."/>
            <person name="O'Malley M.A."/>
            <person name="Stajich J.E."/>
            <person name="Spatafora J.W."/>
            <person name="Visel A."/>
            <person name="Grigoriev I.V."/>
        </authorList>
    </citation>
    <scope>NUCLEOTIDE SEQUENCE [LARGE SCALE GENOMIC DNA]</scope>
    <source>
        <strain evidence="2 3">68-887.2</strain>
    </source>
</reference>
<keyword evidence="3" id="KW-1185">Reference proteome</keyword>
<feature type="compositionally biased region" description="Low complexity" evidence="1">
    <location>
        <begin position="112"/>
        <end position="122"/>
    </location>
</feature>
<gene>
    <name evidence="2" type="ORF">BCR39DRAFT_598534</name>
</gene>
<feature type="compositionally biased region" description="Gly residues" evidence="1">
    <location>
        <begin position="123"/>
        <end position="132"/>
    </location>
</feature>
<evidence type="ECO:0000313" key="3">
    <source>
        <dbReference type="Proteomes" id="UP000193986"/>
    </source>
</evidence>
<feature type="region of interest" description="Disordered" evidence="1">
    <location>
        <begin position="462"/>
        <end position="483"/>
    </location>
</feature>
<dbReference type="SUPFAM" id="SSF49503">
    <property type="entry name" value="Cupredoxins"/>
    <property type="match status" value="1"/>
</dbReference>
<accession>A0A1Y2B642</accession>
<protein>
    <recommendedName>
        <fullName evidence="4">Cupredoxin</fullName>
    </recommendedName>
</protein>
<comment type="caution">
    <text evidence="2">The sequence shown here is derived from an EMBL/GenBank/DDBJ whole genome shotgun (WGS) entry which is preliminary data.</text>
</comment>
<dbReference type="OrthoDB" id="2331100at2759"/>
<proteinExistence type="predicted"/>
<feature type="region of interest" description="Disordered" evidence="1">
    <location>
        <begin position="76"/>
        <end position="132"/>
    </location>
</feature>
<feature type="compositionally biased region" description="Polar residues" evidence="1">
    <location>
        <begin position="90"/>
        <end position="104"/>
    </location>
</feature>
<dbReference type="InParanoid" id="A0A1Y2B642"/>
<name>A0A1Y2B642_9TREE</name>
<evidence type="ECO:0000313" key="2">
    <source>
        <dbReference type="EMBL" id="ORY30000.1"/>
    </source>
</evidence>
<dbReference type="PANTHER" id="PTHR34883:SF15">
    <property type="entry name" value="EXTRACELLULAR SERINE-RICH PROTEIN"/>
    <property type="match status" value="1"/>
</dbReference>
<dbReference type="EMBL" id="MCFC01000022">
    <property type="protein sequence ID" value="ORY30000.1"/>
    <property type="molecule type" value="Genomic_DNA"/>
</dbReference>
<sequence>MYVTSNKPGGDGGGGGGSSFYIRTRPDILNDNTTNPTTSIQRPVLGNGHGLIHFDKMIVKALLGILPFIATQSSATGTTSGMSSGDSGSIQAGSPHSDSTSSFSIYDGGRSGSSISGSSGMSGSSGSGMSGDCGSGECGAATTLVESTTITSAAASYSTPIYGSGSTTWGGDLNSCLQASHHIMPDLDSLPDQSCMCQAQFGSGGGGMMSSTPTYESPSTAAATHTVIVAPKQGVLRYVPFAVTANPGDTIHYLWGAGPHSVTLSDGENVCNRSTGPDAFDSGKPIAVNATATFDTVVKDTTPQFHYCTVGNHCLMGMFGIVNPPSTNVTNNLTQLTSSTVSAPAPQGTGELGGVGQCKDNSVDCWVQQWMLGSPDAMNMGKAVRQKCESVPGSWQWGGSWDMSSVISTTTVITKEVIIENIMYSRLTMAFNPSWMSSGAPPSNYIAAPDLQSFVAQSGVANSTTSSSGASTDSPSPTASVGNAAVTTGTAAQASSSATQANNASGGRGHFRTGVFVGAAGVILAAFI</sequence>
<dbReference type="InterPro" id="IPR008972">
    <property type="entry name" value="Cupredoxin"/>
</dbReference>
<dbReference type="PANTHER" id="PTHR34883">
    <property type="entry name" value="SERINE-RICH PROTEIN, PUTATIVE-RELATED-RELATED"/>
    <property type="match status" value="1"/>
</dbReference>
<organism evidence="2 3">
    <name type="scientific">Naematelia encephala</name>
    <dbReference type="NCBI Taxonomy" id="71784"/>
    <lineage>
        <taxon>Eukaryota</taxon>
        <taxon>Fungi</taxon>
        <taxon>Dikarya</taxon>
        <taxon>Basidiomycota</taxon>
        <taxon>Agaricomycotina</taxon>
        <taxon>Tremellomycetes</taxon>
        <taxon>Tremellales</taxon>
        <taxon>Naemateliaceae</taxon>
        <taxon>Naematelia</taxon>
    </lineage>
</organism>
<evidence type="ECO:0000256" key="1">
    <source>
        <dbReference type="SAM" id="MobiDB-lite"/>
    </source>
</evidence>
<dbReference type="STRING" id="71784.A0A1Y2B642"/>